<name>A0A699XKD1_TANCI</name>
<evidence type="ECO:0000313" key="1">
    <source>
        <dbReference type="EMBL" id="GFD60259.1"/>
    </source>
</evidence>
<feature type="non-terminal residue" evidence="1">
    <location>
        <position position="81"/>
    </location>
</feature>
<gene>
    <name evidence="1" type="ORF">Tci_932228</name>
</gene>
<protein>
    <submittedName>
        <fullName evidence="1">Uncharacterized protein</fullName>
    </submittedName>
</protein>
<organism evidence="1">
    <name type="scientific">Tanacetum cinerariifolium</name>
    <name type="common">Dalmatian daisy</name>
    <name type="synonym">Chrysanthemum cinerariifolium</name>
    <dbReference type="NCBI Taxonomy" id="118510"/>
    <lineage>
        <taxon>Eukaryota</taxon>
        <taxon>Viridiplantae</taxon>
        <taxon>Streptophyta</taxon>
        <taxon>Embryophyta</taxon>
        <taxon>Tracheophyta</taxon>
        <taxon>Spermatophyta</taxon>
        <taxon>Magnoliopsida</taxon>
        <taxon>eudicotyledons</taxon>
        <taxon>Gunneridae</taxon>
        <taxon>Pentapetalae</taxon>
        <taxon>asterids</taxon>
        <taxon>campanulids</taxon>
        <taxon>Asterales</taxon>
        <taxon>Asteraceae</taxon>
        <taxon>Asteroideae</taxon>
        <taxon>Anthemideae</taxon>
        <taxon>Anthemidinae</taxon>
        <taxon>Tanacetum</taxon>
    </lineage>
</organism>
<sequence>DFIGKAEVFQVINALLGLAVVADDRAAFEGVEDLGGVKAEHRQITVIQHAGAIVLNTECVGSVIDDLQAVGVGDFLNGIDL</sequence>
<proteinExistence type="predicted"/>
<reference evidence="1" key="1">
    <citation type="journal article" date="2019" name="Sci. Rep.">
        <title>Draft genome of Tanacetum cinerariifolium, the natural source of mosquito coil.</title>
        <authorList>
            <person name="Yamashiro T."/>
            <person name="Shiraishi A."/>
            <person name="Satake H."/>
            <person name="Nakayama K."/>
        </authorList>
    </citation>
    <scope>NUCLEOTIDE SEQUENCE</scope>
</reference>
<comment type="caution">
    <text evidence="1">The sequence shown here is derived from an EMBL/GenBank/DDBJ whole genome shotgun (WGS) entry which is preliminary data.</text>
</comment>
<dbReference type="EMBL" id="BKCJ011875499">
    <property type="protein sequence ID" value="GFD60259.1"/>
    <property type="molecule type" value="Genomic_DNA"/>
</dbReference>
<accession>A0A699XKD1</accession>
<dbReference type="AlphaFoldDB" id="A0A699XKD1"/>
<feature type="non-terminal residue" evidence="1">
    <location>
        <position position="1"/>
    </location>
</feature>